<accession>A0ABT5G869</accession>
<proteinExistence type="predicted"/>
<dbReference type="Proteomes" id="UP001221328">
    <property type="component" value="Unassembled WGS sequence"/>
</dbReference>
<reference evidence="1 2" key="1">
    <citation type="journal article" date="2015" name="Int. J. Syst. Evol. Microbiol.">
        <title>Streptomyces gilvifuscus sp. nov., an actinomycete that produces antibacterial compounds isolated from soil.</title>
        <authorList>
            <person name="Nguyen T.M."/>
            <person name="Kim J."/>
        </authorList>
    </citation>
    <scope>NUCLEOTIDE SEQUENCE [LARGE SCALE GENOMIC DNA]</scope>
    <source>
        <strain evidence="1 2">T113</strain>
    </source>
</reference>
<organism evidence="1 2">
    <name type="scientific">Streptomyces gilvifuscus</name>
    <dbReference type="NCBI Taxonomy" id="1550617"/>
    <lineage>
        <taxon>Bacteria</taxon>
        <taxon>Bacillati</taxon>
        <taxon>Actinomycetota</taxon>
        <taxon>Actinomycetes</taxon>
        <taxon>Kitasatosporales</taxon>
        <taxon>Streptomycetaceae</taxon>
        <taxon>Streptomyces</taxon>
    </lineage>
</organism>
<comment type="caution">
    <text evidence="1">The sequence shown here is derived from an EMBL/GenBank/DDBJ whole genome shotgun (WGS) entry which is preliminary data.</text>
</comment>
<keyword evidence="2" id="KW-1185">Reference proteome</keyword>
<name>A0ABT5G869_9ACTN</name>
<dbReference type="RefSeq" id="WP_272178930.1">
    <property type="nucleotide sequence ID" value="NZ_JAQOSK010000028.1"/>
</dbReference>
<sequence>MTSQVGVRGGRYPVLGERLPVGLRDVGLVSWRDIEDVSGSAAVIPFLLAAVASGDEPAARNALERLQHRICQYGFVVGQATAVTVPFLWDLAQRPQTTCRAQILRLLRKIADARQWETTVAAYPKLRRHHGDHVEWECAARSAVRAQRGVIPSLLAEPDAEVVHATKELAATLDG</sequence>
<protein>
    <submittedName>
        <fullName evidence="1">Uncharacterized protein</fullName>
    </submittedName>
</protein>
<dbReference type="EMBL" id="JAQOSK010000028">
    <property type="protein sequence ID" value="MDC2960995.1"/>
    <property type="molecule type" value="Genomic_DNA"/>
</dbReference>
<evidence type="ECO:0000313" key="1">
    <source>
        <dbReference type="EMBL" id="MDC2960995.1"/>
    </source>
</evidence>
<evidence type="ECO:0000313" key="2">
    <source>
        <dbReference type="Proteomes" id="UP001221328"/>
    </source>
</evidence>
<gene>
    <name evidence="1" type="ORF">PO587_41880</name>
</gene>